<keyword evidence="13" id="KW-1185">Reference proteome</keyword>
<dbReference type="KEGG" id="phu:Phum_PHUM316230"/>
<dbReference type="VEuPathDB" id="VectorBase:PHUM316230"/>
<dbReference type="eggNOG" id="KOG4128">
    <property type="taxonomic scope" value="Eukaryota"/>
</dbReference>
<evidence type="ECO:0000256" key="5">
    <source>
        <dbReference type="ARBA" id="ARBA00022490"/>
    </source>
</evidence>
<proteinExistence type="inferred from homology"/>
<evidence type="ECO:0000256" key="2">
    <source>
        <dbReference type="ARBA" id="ARBA00004496"/>
    </source>
</evidence>
<comment type="subcellular location">
    <subcellularLocation>
        <location evidence="2 9">Cytoplasm</location>
    </subcellularLocation>
</comment>
<dbReference type="InterPro" id="IPR004134">
    <property type="entry name" value="Peptidase_C1B"/>
</dbReference>
<evidence type="ECO:0000256" key="7">
    <source>
        <dbReference type="ARBA" id="ARBA00022801"/>
    </source>
</evidence>
<dbReference type="EnsemblMetazoa" id="PHUM316230-RA">
    <property type="protein sequence ID" value="PHUM316230-PA"/>
    <property type="gene ID" value="PHUM316230"/>
</dbReference>
<dbReference type="PANTHER" id="PTHR10363">
    <property type="entry name" value="BLEOMYCIN HYDROLASE"/>
    <property type="match status" value="1"/>
</dbReference>
<dbReference type="EC" id="3.4.22.40" evidence="3 9"/>
<reference evidence="12" key="3">
    <citation type="submission" date="2021-02" db="UniProtKB">
        <authorList>
            <consortium name="EnsemblMetazoa"/>
        </authorList>
    </citation>
    <scope>IDENTIFICATION</scope>
    <source>
        <strain evidence="12">USDA</strain>
    </source>
</reference>
<dbReference type="GO" id="GO:0005737">
    <property type="term" value="C:cytoplasm"/>
    <property type="evidence" value="ECO:0007669"/>
    <property type="project" value="UniProtKB-SubCell"/>
</dbReference>
<feature type="active site" evidence="10">
    <location>
        <position position="408"/>
    </location>
</feature>
<dbReference type="GO" id="GO:0043418">
    <property type="term" value="P:homocysteine catabolic process"/>
    <property type="evidence" value="ECO:0007669"/>
    <property type="project" value="TreeGrafter"/>
</dbReference>
<comment type="similarity">
    <text evidence="9">Belongs to the peptidase C1 family.</text>
</comment>
<organism>
    <name type="scientific">Pediculus humanus subsp. corporis</name>
    <name type="common">Body louse</name>
    <dbReference type="NCBI Taxonomy" id="121224"/>
    <lineage>
        <taxon>Eukaryota</taxon>
        <taxon>Metazoa</taxon>
        <taxon>Ecdysozoa</taxon>
        <taxon>Arthropoda</taxon>
        <taxon>Hexapoda</taxon>
        <taxon>Insecta</taxon>
        <taxon>Pterygota</taxon>
        <taxon>Neoptera</taxon>
        <taxon>Paraneoptera</taxon>
        <taxon>Psocodea</taxon>
        <taxon>Troctomorpha</taxon>
        <taxon>Phthiraptera</taxon>
        <taxon>Anoplura</taxon>
        <taxon>Pediculidae</taxon>
        <taxon>Pediculus</taxon>
    </lineage>
</organism>
<dbReference type="AlphaFoldDB" id="E0VMN3"/>
<name>E0VMN3_PEDHC</name>
<sequence length="490" mass="56605">MAIAYNYYFMLYEKIQIKYFPNYFSFAQSGKIRQHFFTGQLTPATLNKLKENFYQDDKNILALNACARVDPLEVCTSRRCLELTQHVYQYNLEVEGKPMTNQKSTGCCWIYAALNVIRVPFMKHFNLEKFEFSQSYIFFWDKLEKCNFWLHNILKTAKAGEPVDGRLVSYLLHEMVPDGGQWDMFENIVKKYGLIPKKCFPETFSSESSSRMNAILNSELRKCAKEIRTMVENKADDAALEAKILDQMSKIYKIIGICLGIPPETFTWEYTNKSKVTQTIGPLTPLEFYTVHVKPLFNLDDKVCLVNDPRSFNPFNSAFTVEFLGNMVGGKSVVYNNQPAHLLMKLAGESIKNNEPVWFGCEVSKRFSNKAGIEDLSIHDYKLVFGVDHSLELKKDERMIYGDSCMTHAMVFTGVSFDENDMPTKFKVENSWGEDRGKKGFLILTAPWFKEFVFEVVVDKKYVDESIMKVFEQTPKVLPPWDPMGAVAYY</sequence>
<evidence type="ECO:0000313" key="13">
    <source>
        <dbReference type="Proteomes" id="UP000009046"/>
    </source>
</evidence>
<dbReference type="FunCoup" id="E0VMN3">
    <property type="interactions" value="1674"/>
</dbReference>
<evidence type="ECO:0000256" key="3">
    <source>
        <dbReference type="ARBA" id="ARBA00012465"/>
    </source>
</evidence>
<dbReference type="Gene3D" id="3.90.70.10">
    <property type="entry name" value="Cysteine proteinases"/>
    <property type="match status" value="1"/>
</dbReference>
<dbReference type="Pfam" id="PF03051">
    <property type="entry name" value="Peptidase_C1_2"/>
    <property type="match status" value="1"/>
</dbReference>
<dbReference type="PROSITE" id="PS00139">
    <property type="entry name" value="THIOL_PROTEASE_CYS"/>
    <property type="match status" value="1"/>
</dbReference>
<dbReference type="GO" id="GO:0009636">
    <property type="term" value="P:response to toxic substance"/>
    <property type="evidence" value="ECO:0007669"/>
    <property type="project" value="TreeGrafter"/>
</dbReference>
<keyword evidence="6 9" id="KW-0645">Protease</keyword>
<reference evidence="11" key="1">
    <citation type="submission" date="2007-04" db="EMBL/GenBank/DDBJ databases">
        <title>Annotation of Pediculus humanus corporis strain USDA.</title>
        <authorList>
            <person name="Kirkness E."/>
            <person name="Hannick L."/>
            <person name="Hass B."/>
            <person name="Bruggner R."/>
            <person name="Lawson D."/>
            <person name="Bidwell S."/>
            <person name="Joardar V."/>
            <person name="Caler E."/>
            <person name="Walenz B."/>
            <person name="Inman J."/>
            <person name="Schobel S."/>
            <person name="Galinsky K."/>
            <person name="Amedeo P."/>
            <person name="Strausberg R."/>
        </authorList>
    </citation>
    <scope>NUCLEOTIDE SEQUENCE</scope>
    <source>
        <strain evidence="11">USDA</strain>
    </source>
</reference>
<dbReference type="HOGENOM" id="CLU_038600_0_0_1"/>
<feature type="active site" evidence="10">
    <location>
        <position position="430"/>
    </location>
</feature>
<evidence type="ECO:0000256" key="1">
    <source>
        <dbReference type="ARBA" id="ARBA00000423"/>
    </source>
</evidence>
<evidence type="ECO:0000256" key="9">
    <source>
        <dbReference type="PIRNR" id="PIRNR005700"/>
    </source>
</evidence>
<evidence type="ECO:0000256" key="4">
    <source>
        <dbReference type="ARBA" id="ARBA00022227"/>
    </source>
</evidence>
<dbReference type="OrthoDB" id="2666448at2759"/>
<dbReference type="GO" id="GO:0006508">
    <property type="term" value="P:proteolysis"/>
    <property type="evidence" value="ECO:0007669"/>
    <property type="project" value="UniProtKB-KW"/>
</dbReference>
<accession>E0VMN3</accession>
<evidence type="ECO:0000313" key="11">
    <source>
        <dbReference type="EMBL" id="EEB14639.1"/>
    </source>
</evidence>
<dbReference type="CDD" id="cd00585">
    <property type="entry name" value="Peptidase_C1B"/>
    <property type="match status" value="1"/>
</dbReference>
<dbReference type="PIRSF" id="PIRSF005700">
    <property type="entry name" value="PepC"/>
    <property type="match status" value="1"/>
</dbReference>
<dbReference type="GeneID" id="8235936"/>
<feature type="active site" evidence="10">
    <location>
        <position position="108"/>
    </location>
</feature>
<dbReference type="InterPro" id="IPR000169">
    <property type="entry name" value="Pept_cys_AS"/>
</dbReference>
<evidence type="ECO:0000256" key="6">
    <source>
        <dbReference type="ARBA" id="ARBA00022670"/>
    </source>
</evidence>
<dbReference type="RefSeq" id="XP_002427377.1">
    <property type="nucleotide sequence ID" value="XM_002427332.1"/>
</dbReference>
<dbReference type="EMBL" id="DS235317">
    <property type="protein sequence ID" value="EEB14639.1"/>
    <property type="molecule type" value="Genomic_DNA"/>
</dbReference>
<dbReference type="SUPFAM" id="SSF54001">
    <property type="entry name" value="Cysteine proteinases"/>
    <property type="match status" value="1"/>
</dbReference>
<keyword evidence="7 9" id="KW-0378">Hydrolase</keyword>
<evidence type="ECO:0000313" key="12">
    <source>
        <dbReference type="EnsemblMetazoa" id="PHUM316230-PA"/>
    </source>
</evidence>
<dbReference type="MEROPS" id="C01.084"/>
<protein>
    <recommendedName>
        <fullName evidence="4 9">Bleomycin hydrolase</fullName>
        <ecNumber evidence="3 9">3.4.22.40</ecNumber>
    </recommendedName>
</protein>
<comment type="catalytic activity">
    <reaction evidence="1 9">
        <text>Inactivates bleomycin B2 (a cytotoxic glycometallopeptide) by hydrolysis of a carboxyamide bond of beta-aminoalanine, but also shows general aminopeptidase activity. The specificity varies somewhat with source, but amino acid arylamides of Met, Leu and Ala are preferred.</text>
        <dbReference type="EC" id="3.4.22.40"/>
    </reaction>
</comment>
<reference evidence="11" key="2">
    <citation type="submission" date="2007-04" db="EMBL/GenBank/DDBJ databases">
        <title>The genome of the human body louse.</title>
        <authorList>
            <consortium name="The Human Body Louse Genome Consortium"/>
            <person name="Kirkness E."/>
            <person name="Walenz B."/>
            <person name="Hass B."/>
            <person name="Bruggner R."/>
            <person name="Strausberg R."/>
        </authorList>
    </citation>
    <scope>NUCLEOTIDE SEQUENCE</scope>
    <source>
        <strain evidence="11">USDA</strain>
    </source>
</reference>
<keyword evidence="8 9" id="KW-0788">Thiol protease</keyword>
<dbReference type="GO" id="GO:0004197">
    <property type="term" value="F:cysteine-type endopeptidase activity"/>
    <property type="evidence" value="ECO:0007669"/>
    <property type="project" value="UniProtKB-EC"/>
</dbReference>
<dbReference type="STRING" id="121224.E0VMN3"/>
<evidence type="ECO:0000256" key="10">
    <source>
        <dbReference type="PIRSR" id="PIRSR005700-1"/>
    </source>
</evidence>
<dbReference type="OMA" id="QSYTFFW"/>
<gene>
    <name evidence="12" type="primary">8235936</name>
    <name evidence="11" type="ORF">Phum_PHUM316230</name>
</gene>
<dbReference type="FunFam" id="3.90.70.10:FF:000021">
    <property type="entry name" value="Bleomycin hydrolase"/>
    <property type="match status" value="1"/>
</dbReference>
<dbReference type="CTD" id="8235936"/>
<dbReference type="EMBL" id="AAZO01003669">
    <property type="status" value="NOT_ANNOTATED_CDS"/>
    <property type="molecule type" value="Genomic_DNA"/>
</dbReference>
<dbReference type="PANTHER" id="PTHR10363:SF2">
    <property type="entry name" value="BLEOMYCIN HYDROLASE"/>
    <property type="match status" value="1"/>
</dbReference>
<dbReference type="InterPro" id="IPR038765">
    <property type="entry name" value="Papain-like_cys_pep_sf"/>
</dbReference>
<keyword evidence="5 9" id="KW-0963">Cytoplasm</keyword>
<dbReference type="InParanoid" id="E0VMN3"/>
<dbReference type="Proteomes" id="UP000009046">
    <property type="component" value="Unassembled WGS sequence"/>
</dbReference>
<dbReference type="GO" id="GO:0070005">
    <property type="term" value="F:cysteine-type aminopeptidase activity"/>
    <property type="evidence" value="ECO:0007669"/>
    <property type="project" value="InterPro"/>
</dbReference>
<evidence type="ECO:0000256" key="8">
    <source>
        <dbReference type="ARBA" id="ARBA00022807"/>
    </source>
</evidence>